<reference evidence="1 2" key="1">
    <citation type="submission" date="2024-11" db="EMBL/GenBank/DDBJ databases">
        <title>Identification and Characterization of a Novel Fosfomycin Bacillithiol Transferase FosB8 in Paenibacillus illinoisensis.</title>
        <authorList>
            <person name="Lu W."/>
        </authorList>
    </citation>
    <scope>NUCLEOTIDE SEQUENCE [LARGE SCALE GENOMIC DNA]</scope>
    <source>
        <strain evidence="1 2">WP77</strain>
    </source>
</reference>
<accession>A0ABW8HR65</accession>
<protein>
    <submittedName>
        <fullName evidence="1">Uncharacterized protein</fullName>
    </submittedName>
</protein>
<dbReference type="Proteomes" id="UP001618531">
    <property type="component" value="Unassembled WGS sequence"/>
</dbReference>
<comment type="caution">
    <text evidence="1">The sequence shown here is derived from an EMBL/GenBank/DDBJ whole genome shotgun (WGS) entry which is preliminary data.</text>
</comment>
<gene>
    <name evidence="1" type="ORF">ACINKY_07230</name>
</gene>
<dbReference type="EMBL" id="JBIYSL010000001">
    <property type="protein sequence ID" value="MFK0521992.1"/>
    <property type="molecule type" value="Genomic_DNA"/>
</dbReference>
<proteinExistence type="predicted"/>
<evidence type="ECO:0000313" key="2">
    <source>
        <dbReference type="Proteomes" id="UP001618531"/>
    </source>
</evidence>
<keyword evidence="2" id="KW-1185">Reference proteome</keyword>
<evidence type="ECO:0000313" key="1">
    <source>
        <dbReference type="EMBL" id="MFK0521992.1"/>
    </source>
</evidence>
<name>A0ABW8HR65_9BACL</name>
<sequence>MVTLLFNGGLTLTYLVAEGSEHFSKDFLLKSAPNTLFPDATLSFGVDGSMVLKI</sequence>
<organism evidence="1 2">
    <name type="scientific">Paenibacillus illinoisensis</name>
    <dbReference type="NCBI Taxonomy" id="59845"/>
    <lineage>
        <taxon>Bacteria</taxon>
        <taxon>Bacillati</taxon>
        <taxon>Bacillota</taxon>
        <taxon>Bacilli</taxon>
        <taxon>Bacillales</taxon>
        <taxon>Paenibacillaceae</taxon>
        <taxon>Paenibacillus</taxon>
    </lineage>
</organism>